<dbReference type="OMA" id="CETSAHT"/>
<protein>
    <recommendedName>
        <fullName evidence="4">Transposase</fullName>
    </recommendedName>
</protein>
<dbReference type="FunCoup" id="A0A7M7RDP4">
    <property type="interactions" value="1"/>
</dbReference>
<dbReference type="OrthoDB" id="5973657at2759"/>
<dbReference type="Proteomes" id="UP000007110">
    <property type="component" value="Unassembled WGS sequence"/>
</dbReference>
<dbReference type="EnsemblMetazoa" id="XM_787943">
    <property type="protein sequence ID" value="XP_793036"/>
    <property type="gene ID" value="LOC588250"/>
</dbReference>
<feature type="region of interest" description="Disordered" evidence="1">
    <location>
        <begin position="397"/>
        <end position="419"/>
    </location>
</feature>
<proteinExistence type="predicted"/>
<name>A0A7M7RDP4_STRPU</name>
<dbReference type="PANTHER" id="PTHR31751:SF44">
    <property type="entry name" value="SI:CH211-211K8.4-RELATED"/>
    <property type="match status" value="1"/>
</dbReference>
<dbReference type="InParanoid" id="A0A7M7RDP4"/>
<dbReference type="GeneID" id="588250"/>
<organism evidence="2 3">
    <name type="scientific">Strongylocentrotus purpuratus</name>
    <name type="common">Purple sea urchin</name>
    <dbReference type="NCBI Taxonomy" id="7668"/>
    <lineage>
        <taxon>Eukaryota</taxon>
        <taxon>Metazoa</taxon>
        <taxon>Echinodermata</taxon>
        <taxon>Eleutherozoa</taxon>
        <taxon>Echinozoa</taxon>
        <taxon>Echinoidea</taxon>
        <taxon>Euechinoidea</taxon>
        <taxon>Echinacea</taxon>
        <taxon>Camarodonta</taxon>
        <taxon>Echinidea</taxon>
        <taxon>Strongylocentrotidae</taxon>
        <taxon>Strongylocentrotus</taxon>
    </lineage>
</organism>
<dbReference type="PANTHER" id="PTHR31751">
    <property type="entry name" value="SI:CH211-108C17.2-RELATED-RELATED"/>
    <property type="match status" value="1"/>
</dbReference>
<sequence>MGTMVIVNAECYSCGKMWKWESQPYFHRTPAGNVLLSASTLFAGGSWKKVERILGNLRVACISEQTFYGIQRTILQPVIEKKWVQDQQKVVQQLVAAATPLTLAGDGRADSPGHSAKYGVYTGLEVKINKIVDLELVQSNEVKSSYHMELEGFKRLQAFLASNGLDIGKLITDRHLQLAKYVRENSPTILHTYDVWHLAKSVQKKIHALAKQKSFEDLLVWERSITNHVYWVASSTKDEEGDPREAKWTSLVNHIQGIHEGHSELFPRCLHGDLQGERPKKWLKTGTIVTEKLDDEASEGHQEDVIWKTNFILGILSRRDQFAPKMRSYKYHGMLSRLHLAALHYNANSDRKQATTKKGEKRYAISKPKYKPGAASVKEPRIHSYVVELMADISEYESDASPLPRQPSPPPLTSSHVYPSREEIIQRHRSRFSLDQ</sequence>
<evidence type="ECO:0000313" key="2">
    <source>
        <dbReference type="EnsemblMetazoa" id="XP_793036"/>
    </source>
</evidence>
<accession>A0A7M7RDP4</accession>
<reference evidence="3" key="1">
    <citation type="submission" date="2015-02" db="EMBL/GenBank/DDBJ databases">
        <title>Genome sequencing for Strongylocentrotus purpuratus.</title>
        <authorList>
            <person name="Murali S."/>
            <person name="Liu Y."/>
            <person name="Vee V."/>
            <person name="English A."/>
            <person name="Wang M."/>
            <person name="Skinner E."/>
            <person name="Han Y."/>
            <person name="Muzny D.M."/>
            <person name="Worley K.C."/>
            <person name="Gibbs R.A."/>
        </authorList>
    </citation>
    <scope>NUCLEOTIDE SEQUENCE</scope>
</reference>
<dbReference type="RefSeq" id="XP_793036.5">
    <property type="nucleotide sequence ID" value="XM_787943.5"/>
</dbReference>
<reference evidence="2" key="2">
    <citation type="submission" date="2021-01" db="UniProtKB">
        <authorList>
            <consortium name="EnsemblMetazoa"/>
        </authorList>
    </citation>
    <scope>IDENTIFICATION</scope>
</reference>
<evidence type="ECO:0000256" key="1">
    <source>
        <dbReference type="SAM" id="MobiDB-lite"/>
    </source>
</evidence>
<dbReference type="KEGG" id="spu:588250"/>
<evidence type="ECO:0000313" key="3">
    <source>
        <dbReference type="Proteomes" id="UP000007110"/>
    </source>
</evidence>
<keyword evidence="3" id="KW-1185">Reference proteome</keyword>
<dbReference type="AlphaFoldDB" id="A0A7M7RDP4"/>
<evidence type="ECO:0008006" key="4">
    <source>
        <dbReference type="Google" id="ProtNLM"/>
    </source>
</evidence>